<dbReference type="Pfam" id="PF13614">
    <property type="entry name" value="AAA_31"/>
    <property type="match status" value="1"/>
</dbReference>
<dbReference type="CDD" id="cd02042">
    <property type="entry name" value="ParAB_family"/>
    <property type="match status" value="1"/>
</dbReference>
<dbReference type="PIRSF" id="PIRSF009320">
    <property type="entry name" value="Nuc_binding_HP_1000"/>
    <property type="match status" value="1"/>
</dbReference>
<reference evidence="2 3" key="1">
    <citation type="submission" date="2019-06" db="EMBL/GenBank/DDBJ databases">
        <title>Nitrosomonas stercoris KYUHI-S whole genome shotgun sequence.</title>
        <authorList>
            <person name="Nakagawa T."/>
            <person name="Tsuchiya Y."/>
            <person name="Takahashi R."/>
        </authorList>
    </citation>
    <scope>NUCLEOTIDE SEQUENCE [LARGE SCALE GENOMIC DNA]</scope>
    <source>
        <strain evidence="2 3">KYUHI-S</strain>
        <plasmid evidence="3">1 dna</plasmid>
    </source>
</reference>
<dbReference type="AlphaFoldDB" id="A0A4Y1YP95"/>
<evidence type="ECO:0000313" key="3">
    <source>
        <dbReference type="Proteomes" id="UP000316473"/>
    </source>
</evidence>
<dbReference type="KEGG" id="nst:Nstercoris_02275"/>
<organism evidence="2 3">
    <name type="scientific">Nitrosomonas stercoris</name>
    <dbReference type="NCBI Taxonomy" id="1444684"/>
    <lineage>
        <taxon>Bacteria</taxon>
        <taxon>Pseudomonadati</taxon>
        <taxon>Pseudomonadota</taxon>
        <taxon>Betaproteobacteria</taxon>
        <taxon>Nitrosomonadales</taxon>
        <taxon>Nitrosomonadaceae</taxon>
        <taxon>Nitrosomonas</taxon>
    </lineage>
</organism>
<name>A0A4Y1YP95_9PROT</name>
<keyword evidence="3" id="KW-1185">Reference proteome</keyword>
<sequence length="267" mass="28393">MKTIAVATQKGGQGKTTIALHLAFAAEEMDLKVLYVDMDEQGNGSLVLAGDSRIAYESGYSALTTGALFDSTTGGHVKPLVTEKNIDLIAPDPLLPKYIQGTFDPGSPALAAPRTVLAQFAQEYDLCVIDAPPAQGQVLAALLAASDAVISPMSIDLFSIDGVGNLLETITQVRDAVNPALMQLGIVPNQVNTRSKGEMSTLKDLRSAYGALITPYAFNLRYAVKAAISSRKPVWKGVSGTSHSKAAKEWKDNCRTVLEQLDLLESN</sequence>
<accession>A0A4Y1YP95</accession>
<dbReference type="PANTHER" id="PTHR13696">
    <property type="entry name" value="P-LOOP CONTAINING NUCLEOSIDE TRIPHOSPHATE HYDROLASE"/>
    <property type="match status" value="1"/>
</dbReference>
<dbReference type="InterPro" id="IPR025669">
    <property type="entry name" value="AAA_dom"/>
</dbReference>
<dbReference type="InterPro" id="IPR050678">
    <property type="entry name" value="DNA_Partitioning_ATPase"/>
</dbReference>
<evidence type="ECO:0000313" key="2">
    <source>
        <dbReference type="EMBL" id="BBL35996.1"/>
    </source>
</evidence>
<dbReference type="SUPFAM" id="SSF52540">
    <property type="entry name" value="P-loop containing nucleoside triphosphate hydrolases"/>
    <property type="match status" value="1"/>
</dbReference>
<dbReference type="Proteomes" id="UP000316473">
    <property type="component" value="Plasmid plasmid 1"/>
</dbReference>
<dbReference type="Gene3D" id="3.40.50.300">
    <property type="entry name" value="P-loop containing nucleotide triphosphate hydrolases"/>
    <property type="match status" value="1"/>
</dbReference>
<dbReference type="PANTHER" id="PTHR13696:SF99">
    <property type="entry name" value="COBYRINIC ACID AC-DIAMIDE SYNTHASE"/>
    <property type="match status" value="1"/>
</dbReference>
<protein>
    <recommendedName>
        <fullName evidence="1">AAA domain-containing protein</fullName>
    </recommendedName>
</protein>
<keyword evidence="2" id="KW-0614">Plasmid</keyword>
<evidence type="ECO:0000259" key="1">
    <source>
        <dbReference type="Pfam" id="PF13614"/>
    </source>
</evidence>
<geneLocation type="plasmid" evidence="3">
    <name>1 dna</name>
</geneLocation>
<dbReference type="InterPro" id="IPR027417">
    <property type="entry name" value="P-loop_NTPase"/>
</dbReference>
<feature type="domain" description="AAA" evidence="1">
    <location>
        <begin position="1"/>
        <end position="181"/>
    </location>
</feature>
<gene>
    <name evidence="2" type="ORF">Nstercoris_02275</name>
</gene>
<proteinExistence type="predicted"/>
<dbReference type="EMBL" id="AP019756">
    <property type="protein sequence ID" value="BBL35996.1"/>
    <property type="molecule type" value="Genomic_DNA"/>
</dbReference>